<comment type="caution">
    <text evidence="1">The sequence shown here is derived from an EMBL/GenBank/DDBJ whole genome shotgun (WGS) entry which is preliminary data.</text>
</comment>
<gene>
    <name evidence="1" type="ORF">LQV63_17370</name>
</gene>
<evidence type="ECO:0000313" key="2">
    <source>
        <dbReference type="Proteomes" id="UP001199916"/>
    </source>
</evidence>
<evidence type="ECO:0008006" key="3">
    <source>
        <dbReference type="Google" id="ProtNLM"/>
    </source>
</evidence>
<dbReference type="SUPFAM" id="SSF53448">
    <property type="entry name" value="Nucleotide-diphospho-sugar transferases"/>
    <property type="match status" value="1"/>
</dbReference>
<organism evidence="1 2">
    <name type="scientific">Paenibacillus profundus</name>
    <dbReference type="NCBI Taxonomy" id="1173085"/>
    <lineage>
        <taxon>Bacteria</taxon>
        <taxon>Bacillati</taxon>
        <taxon>Bacillota</taxon>
        <taxon>Bacilli</taxon>
        <taxon>Bacillales</taxon>
        <taxon>Paenibacillaceae</taxon>
        <taxon>Paenibacillus</taxon>
    </lineage>
</organism>
<proteinExistence type="predicted"/>
<protein>
    <recommendedName>
        <fullName evidence="3">Glycosyltransferase</fullName>
    </recommendedName>
</protein>
<name>A0ABS8YGG2_9BACL</name>
<dbReference type="Gene3D" id="3.90.550.10">
    <property type="entry name" value="Spore Coat Polysaccharide Biosynthesis Protein SpsA, Chain A"/>
    <property type="match status" value="1"/>
</dbReference>
<reference evidence="1 2" key="1">
    <citation type="submission" date="2021-11" db="EMBL/GenBank/DDBJ databases">
        <title>Draft genome sequence of Paenibacillus profundus YoMME, a new Gram-positive bacteria with exoelectrogenic properties.</title>
        <authorList>
            <person name="Hubenova Y."/>
            <person name="Hubenova E."/>
            <person name="Manasiev Y."/>
            <person name="Peykov S."/>
            <person name="Mitov M."/>
        </authorList>
    </citation>
    <scope>NUCLEOTIDE SEQUENCE [LARGE SCALE GENOMIC DNA]</scope>
    <source>
        <strain evidence="1 2">YoMME</strain>
    </source>
</reference>
<accession>A0ABS8YGG2</accession>
<dbReference type="Proteomes" id="UP001199916">
    <property type="component" value="Unassembled WGS sequence"/>
</dbReference>
<dbReference type="RefSeq" id="WP_233697646.1">
    <property type="nucleotide sequence ID" value="NZ_JAJNBZ010000014.1"/>
</dbReference>
<evidence type="ECO:0000313" key="1">
    <source>
        <dbReference type="EMBL" id="MCE5171073.1"/>
    </source>
</evidence>
<dbReference type="EMBL" id="JAJNBZ010000014">
    <property type="protein sequence ID" value="MCE5171073.1"/>
    <property type="molecule type" value="Genomic_DNA"/>
</dbReference>
<dbReference type="InterPro" id="IPR029044">
    <property type="entry name" value="Nucleotide-diphossugar_trans"/>
</dbReference>
<keyword evidence="2" id="KW-1185">Reference proteome</keyword>
<sequence>MPTPRVLIGSPVRQAADILNPFLTSLERLDAKRHSADFLFIDDNESPEASLELAAFQSRTMGRRSVLIWPSQEPSVPYRCNEVTHEWNETLVWRVAAMKDRIITHAKTHDYDYLFLIDSDVLVSPDTIDRLLTAEKDIICNIFWTSWQPGTIEMPQVWLQDVYSLVQKGRSESLSDEEANRRLHAFLQQLREPGIYEVGGLGACTLISRQAIRAGVRFAEIRNVSFWGEDRHFCIRAAALGFPLFVDTRRPAYHIYRPSNLQGVDAYLHATSQHYAEGGEHGPN</sequence>